<reference evidence="2" key="1">
    <citation type="submission" date="2023-10" db="EMBL/GenBank/DDBJ databases">
        <authorList>
            <person name="Chen Y."/>
            <person name="Shah S."/>
            <person name="Dougan E. K."/>
            <person name="Thang M."/>
            <person name="Chan C."/>
        </authorList>
    </citation>
    <scope>NUCLEOTIDE SEQUENCE [LARGE SCALE GENOMIC DNA]</scope>
</reference>
<organism evidence="2 3">
    <name type="scientific">Prorocentrum cordatum</name>
    <dbReference type="NCBI Taxonomy" id="2364126"/>
    <lineage>
        <taxon>Eukaryota</taxon>
        <taxon>Sar</taxon>
        <taxon>Alveolata</taxon>
        <taxon>Dinophyceae</taxon>
        <taxon>Prorocentrales</taxon>
        <taxon>Prorocentraceae</taxon>
        <taxon>Prorocentrum</taxon>
    </lineage>
</organism>
<comment type="caution">
    <text evidence="2">The sequence shown here is derived from an EMBL/GenBank/DDBJ whole genome shotgun (WGS) entry which is preliminary data.</text>
</comment>
<feature type="compositionally biased region" description="Polar residues" evidence="1">
    <location>
        <begin position="240"/>
        <end position="249"/>
    </location>
</feature>
<evidence type="ECO:0000256" key="1">
    <source>
        <dbReference type="SAM" id="MobiDB-lite"/>
    </source>
</evidence>
<feature type="region of interest" description="Disordered" evidence="1">
    <location>
        <begin position="1"/>
        <end position="44"/>
    </location>
</feature>
<protein>
    <submittedName>
        <fullName evidence="2">Uncharacterized protein</fullName>
    </submittedName>
</protein>
<proteinExistence type="predicted"/>
<feature type="region of interest" description="Disordered" evidence="1">
    <location>
        <begin position="207"/>
        <end position="295"/>
    </location>
</feature>
<feature type="non-terminal residue" evidence="2">
    <location>
        <position position="748"/>
    </location>
</feature>
<feature type="compositionally biased region" description="Acidic residues" evidence="1">
    <location>
        <begin position="266"/>
        <end position="275"/>
    </location>
</feature>
<sequence>MSLISGEEGAASSGPKAPPKRRRGGGNGGQGADEAEGSKSDGDGQSSCFVCLKDTGAPLERKIKGGFLVRASCHAAMRACDRTLKGRPHALSENQRMMTHSPQRWRNKINPFIKRDGTVANQKSRVQAAADAKLEWATYEEKARTRRNEKVVQKPKFTKNRFKAFRKFWDKVSSDEASEEFDRLHLGQRGEFDNHEPRVRVDDYIEFDQDATGEETRNVKQRTSGSGGGSSKGGGSSSGFPSTLTSPAASSGKKKLPSRLTLMYSEGEDDVDPDDSVSQVDATREANKKARASARTADKQMAALATGSAKMSPVQFLQNKKTMQNILGECKSSFVGQKGFEQTIRNLHQAAVKKGCNVDSLPSKPDDIISKIDDYLERVKKESCRVDKVKKDDFDDVQKQVSTLVAETPELTRMCSEQVEAMEFLVHESAAAERRDYHKGRYEVDKVVKALGSGCHGKMMSKVYGAQIFNIQKQIAEAQKSQPEGEVNQSVPAAAGKFKGEDNVKYEMEVDPAAFDFKKVACFTMSENSVVEMLTKYQQEAPTRLETVVGQVDQAMKDNKGWSGALAPILSNRAEFKHFEDTLGCDLGDKINDPGASSWLATCRKNQKRFGCQAWPLPGVATFVQAISAPGMYIALIPMKAILAGIVFANFEKFIESPQGVKFMQGSSNVVYLPKGAIMYVPFGVFCQPIHVGLKSATENECPLWGHLWTLPILSEQWCEELVSTDVAKAITAYNQDWLKKQTASFWE</sequence>
<dbReference type="EMBL" id="CAUYUJ010020779">
    <property type="protein sequence ID" value="CAK0900458.1"/>
    <property type="molecule type" value="Genomic_DNA"/>
</dbReference>
<dbReference type="Proteomes" id="UP001189429">
    <property type="component" value="Unassembled WGS sequence"/>
</dbReference>
<keyword evidence="3" id="KW-1185">Reference proteome</keyword>
<evidence type="ECO:0000313" key="2">
    <source>
        <dbReference type="EMBL" id="CAK0900458.1"/>
    </source>
</evidence>
<name>A0ABN9XPI6_9DINO</name>
<accession>A0ABN9XPI6</accession>
<feature type="compositionally biased region" description="Gly residues" evidence="1">
    <location>
        <begin position="225"/>
        <end position="237"/>
    </location>
</feature>
<gene>
    <name evidence="2" type="ORF">PCOR1329_LOCUS77730</name>
</gene>
<evidence type="ECO:0000313" key="3">
    <source>
        <dbReference type="Proteomes" id="UP001189429"/>
    </source>
</evidence>